<dbReference type="GO" id="GO:0005634">
    <property type="term" value="C:nucleus"/>
    <property type="evidence" value="ECO:0007669"/>
    <property type="project" value="UniProtKB-SubCell"/>
</dbReference>
<dbReference type="STRING" id="4846.A0A367IPW3"/>
<reference evidence="6 7" key="1">
    <citation type="journal article" date="2018" name="G3 (Bethesda)">
        <title>Phylogenetic and Phylogenomic Definition of Rhizopus Species.</title>
        <authorList>
            <person name="Gryganskyi A.P."/>
            <person name="Golan J."/>
            <person name="Dolatabadi S."/>
            <person name="Mondo S."/>
            <person name="Robb S."/>
            <person name="Idnurm A."/>
            <person name="Muszewska A."/>
            <person name="Steczkiewicz K."/>
            <person name="Masonjones S."/>
            <person name="Liao H.L."/>
            <person name="Gajdeczka M.T."/>
            <person name="Anike F."/>
            <person name="Vuek A."/>
            <person name="Anishchenko I.M."/>
            <person name="Voigt K."/>
            <person name="de Hoog G.S."/>
            <person name="Smith M.E."/>
            <person name="Heitman J."/>
            <person name="Vilgalys R."/>
            <person name="Stajich J.E."/>
        </authorList>
    </citation>
    <scope>NUCLEOTIDE SEQUENCE [LARGE SCALE GENOMIC DNA]</scope>
    <source>
        <strain evidence="6 7">LSU 92-RS-03</strain>
    </source>
</reference>
<organism evidence="6 7">
    <name type="scientific">Rhizopus stolonifer</name>
    <name type="common">Rhizopus nigricans</name>
    <dbReference type="NCBI Taxonomy" id="4846"/>
    <lineage>
        <taxon>Eukaryota</taxon>
        <taxon>Fungi</taxon>
        <taxon>Fungi incertae sedis</taxon>
        <taxon>Mucoromycota</taxon>
        <taxon>Mucoromycotina</taxon>
        <taxon>Mucoromycetes</taxon>
        <taxon>Mucorales</taxon>
        <taxon>Mucorineae</taxon>
        <taxon>Rhizopodaceae</taxon>
        <taxon>Rhizopus</taxon>
    </lineage>
</organism>
<dbReference type="EMBL" id="PJQM01006430">
    <property type="protein sequence ID" value="RCH79692.1"/>
    <property type="molecule type" value="Genomic_DNA"/>
</dbReference>
<dbReference type="OrthoDB" id="5599552at2759"/>
<accession>A0A367IPW3</accession>
<evidence type="ECO:0000256" key="4">
    <source>
        <dbReference type="ARBA" id="ARBA00023242"/>
    </source>
</evidence>
<keyword evidence="3" id="KW-0804">Transcription</keyword>
<comment type="caution">
    <text evidence="6">The sequence shown here is derived from an EMBL/GenBank/DDBJ whole genome shotgun (WGS) entry which is preliminary data.</text>
</comment>
<dbReference type="InterPro" id="IPR021740">
    <property type="entry name" value="Velvet"/>
</dbReference>
<keyword evidence="7" id="KW-1185">Reference proteome</keyword>
<dbReference type="PROSITE" id="PS51821">
    <property type="entry name" value="VELVET"/>
    <property type="match status" value="1"/>
</dbReference>
<dbReference type="InterPro" id="IPR038491">
    <property type="entry name" value="Velvet_dom_sf"/>
</dbReference>
<name>A0A367IPW3_RHIST</name>
<dbReference type="InterPro" id="IPR037525">
    <property type="entry name" value="Velvet_dom"/>
</dbReference>
<keyword evidence="4" id="KW-0539">Nucleus</keyword>
<evidence type="ECO:0000256" key="3">
    <source>
        <dbReference type="ARBA" id="ARBA00023163"/>
    </source>
</evidence>
<sequence length="309" mass="34724">TDPFGLSQSENNLLMNAQDANVLMPTFNSEFYTQQLRQEQEMFSELIDLAKAKTPERSHPLFQTIDNNKLDRFYKSSETKVNQKDKLVYDLKIVQQPLRARMCGFGDKDRRPIVPAPILQLFVTDNEGNDVDPEDFDVTFLVVLCDSCLQTGEPATSATSVSKMSHSVPVSQVVVFSSSEDRRNPRTSKLKNLVGSSAVSANKLYDLNDRLGIFFIFHDISLRTEGIFRLKFSLVDVGLPHAHKVNTNELSQVIQIVYSAPLEVFTAKKYPGVVEATPLSMCFAQQGIKIPVRKDPSGLKNKQKTSNWS</sequence>
<protein>
    <recommendedName>
        <fullName evidence="5">Velvet domain-containing protein</fullName>
    </recommendedName>
</protein>
<evidence type="ECO:0000256" key="1">
    <source>
        <dbReference type="ARBA" id="ARBA00004123"/>
    </source>
</evidence>
<dbReference type="PANTHER" id="PTHR33572:SF3">
    <property type="entry name" value="VELVET COMPLEX SUBUNIT B"/>
    <property type="match status" value="1"/>
</dbReference>
<dbReference type="AlphaFoldDB" id="A0A367IPW3"/>
<dbReference type="Pfam" id="PF11754">
    <property type="entry name" value="Velvet"/>
    <property type="match status" value="1"/>
</dbReference>
<gene>
    <name evidence="6" type="ORF">CU098_001271</name>
</gene>
<evidence type="ECO:0000259" key="5">
    <source>
        <dbReference type="PROSITE" id="PS51821"/>
    </source>
</evidence>
<evidence type="ECO:0000313" key="6">
    <source>
        <dbReference type="EMBL" id="RCH79692.1"/>
    </source>
</evidence>
<feature type="domain" description="Velvet" evidence="5">
    <location>
        <begin position="84"/>
        <end position="293"/>
    </location>
</feature>
<dbReference type="Gene3D" id="2.60.40.3960">
    <property type="entry name" value="Velvet domain"/>
    <property type="match status" value="1"/>
</dbReference>
<evidence type="ECO:0000256" key="2">
    <source>
        <dbReference type="ARBA" id="ARBA00023015"/>
    </source>
</evidence>
<dbReference type="Proteomes" id="UP000253551">
    <property type="component" value="Unassembled WGS sequence"/>
</dbReference>
<comment type="subcellular location">
    <subcellularLocation>
        <location evidence="1">Nucleus</location>
    </subcellularLocation>
</comment>
<keyword evidence="2" id="KW-0805">Transcription regulation</keyword>
<proteinExistence type="predicted"/>
<feature type="non-terminal residue" evidence="6">
    <location>
        <position position="1"/>
    </location>
</feature>
<dbReference type="PANTHER" id="PTHR33572">
    <property type="entry name" value="SPORE DEVELOPMENT REGULATOR VOSA"/>
    <property type="match status" value="1"/>
</dbReference>
<evidence type="ECO:0000313" key="7">
    <source>
        <dbReference type="Proteomes" id="UP000253551"/>
    </source>
</evidence>